<name>A0A6V7U2J1_MELEN</name>
<accession>A0A6V7U2J1</accession>
<gene>
    <name evidence="1" type="ORF">MENT_LOCUS6336</name>
</gene>
<dbReference type="Proteomes" id="UP000580250">
    <property type="component" value="Unassembled WGS sequence"/>
</dbReference>
<proteinExistence type="predicted"/>
<organism evidence="1 2">
    <name type="scientific">Meloidogyne enterolobii</name>
    <name type="common">Root-knot nematode worm</name>
    <name type="synonym">Meloidogyne mayaguensis</name>
    <dbReference type="NCBI Taxonomy" id="390850"/>
    <lineage>
        <taxon>Eukaryota</taxon>
        <taxon>Metazoa</taxon>
        <taxon>Ecdysozoa</taxon>
        <taxon>Nematoda</taxon>
        <taxon>Chromadorea</taxon>
        <taxon>Rhabditida</taxon>
        <taxon>Tylenchina</taxon>
        <taxon>Tylenchomorpha</taxon>
        <taxon>Tylenchoidea</taxon>
        <taxon>Meloidogynidae</taxon>
        <taxon>Meloidogyninae</taxon>
        <taxon>Meloidogyne</taxon>
    </lineage>
</organism>
<dbReference type="EMBL" id="CAJEWN010000024">
    <property type="protein sequence ID" value="CAD2139974.1"/>
    <property type="molecule type" value="Genomic_DNA"/>
</dbReference>
<evidence type="ECO:0000313" key="2">
    <source>
        <dbReference type="Proteomes" id="UP000580250"/>
    </source>
</evidence>
<protein>
    <submittedName>
        <fullName evidence="1">Uncharacterized protein</fullName>
    </submittedName>
</protein>
<dbReference type="OrthoDB" id="6765568at2759"/>
<reference evidence="1 2" key="1">
    <citation type="submission" date="2020-08" db="EMBL/GenBank/DDBJ databases">
        <authorList>
            <person name="Koutsovoulos G."/>
            <person name="Danchin GJ E."/>
        </authorList>
    </citation>
    <scope>NUCLEOTIDE SEQUENCE [LARGE SCALE GENOMIC DNA]</scope>
</reference>
<comment type="caution">
    <text evidence="1">The sequence shown here is derived from an EMBL/GenBank/DDBJ whole genome shotgun (WGS) entry which is preliminary data.</text>
</comment>
<evidence type="ECO:0000313" key="1">
    <source>
        <dbReference type="EMBL" id="CAD2139974.1"/>
    </source>
</evidence>
<dbReference type="AlphaFoldDB" id="A0A6V7U2J1"/>
<sequence length="170" mass="19737">MIRTIYPNLNPDSISVDFELAIHNAIRTIFPESHIRGRFFHLFSNLKKHLSSLNLINHYNTNPKFALNSRMIVSLAFAPQNDLLEALNILENYLLLNWNLFLHISQILILVESVITVPVLHLHLSPLHGMSTNVQSTTKIRLTTTVRRFTKKFNCSWELPILQFGSFWMN</sequence>